<evidence type="ECO:0000313" key="3">
    <source>
        <dbReference type="Proteomes" id="UP001362999"/>
    </source>
</evidence>
<dbReference type="EMBL" id="JAWWNJ010000005">
    <property type="protein sequence ID" value="KAK7055732.1"/>
    <property type="molecule type" value="Genomic_DNA"/>
</dbReference>
<feature type="compositionally biased region" description="Acidic residues" evidence="1">
    <location>
        <begin position="71"/>
        <end position="106"/>
    </location>
</feature>
<feature type="compositionally biased region" description="Polar residues" evidence="1">
    <location>
        <begin position="1"/>
        <end position="14"/>
    </location>
</feature>
<comment type="caution">
    <text evidence="2">The sequence shown here is derived from an EMBL/GenBank/DDBJ whole genome shotgun (WGS) entry which is preliminary data.</text>
</comment>
<dbReference type="Proteomes" id="UP001362999">
    <property type="component" value="Unassembled WGS sequence"/>
</dbReference>
<organism evidence="2 3">
    <name type="scientific">Favolaschia claudopus</name>
    <dbReference type="NCBI Taxonomy" id="2862362"/>
    <lineage>
        <taxon>Eukaryota</taxon>
        <taxon>Fungi</taxon>
        <taxon>Dikarya</taxon>
        <taxon>Basidiomycota</taxon>
        <taxon>Agaricomycotina</taxon>
        <taxon>Agaricomycetes</taxon>
        <taxon>Agaricomycetidae</taxon>
        <taxon>Agaricales</taxon>
        <taxon>Marasmiineae</taxon>
        <taxon>Mycenaceae</taxon>
        <taxon>Favolaschia</taxon>
    </lineage>
</organism>
<dbReference type="PRINTS" id="PR01217">
    <property type="entry name" value="PRICHEXTENSN"/>
</dbReference>
<feature type="region of interest" description="Disordered" evidence="1">
    <location>
        <begin position="1"/>
        <end position="27"/>
    </location>
</feature>
<feature type="compositionally biased region" description="Basic residues" evidence="1">
    <location>
        <begin position="375"/>
        <end position="385"/>
    </location>
</feature>
<name>A0AAW0DX80_9AGAR</name>
<protein>
    <submittedName>
        <fullName evidence="2">Uncharacterized protein</fullName>
    </submittedName>
</protein>
<dbReference type="AlphaFoldDB" id="A0AAW0DX80"/>
<feature type="region of interest" description="Disordered" evidence="1">
    <location>
        <begin position="359"/>
        <end position="492"/>
    </location>
</feature>
<feature type="region of interest" description="Disordered" evidence="1">
    <location>
        <begin position="43"/>
        <end position="344"/>
    </location>
</feature>
<feature type="compositionally biased region" description="Pro residues" evidence="1">
    <location>
        <begin position="363"/>
        <end position="374"/>
    </location>
</feature>
<reference evidence="2 3" key="1">
    <citation type="journal article" date="2024" name="J Genomics">
        <title>Draft genome sequencing and assembly of Favolaschia claudopus CIRM-BRFM 2984 isolated from oak limbs.</title>
        <authorList>
            <person name="Navarro D."/>
            <person name="Drula E."/>
            <person name="Chaduli D."/>
            <person name="Cazenave R."/>
            <person name="Ahrendt S."/>
            <person name="Wang J."/>
            <person name="Lipzen A."/>
            <person name="Daum C."/>
            <person name="Barry K."/>
            <person name="Grigoriev I.V."/>
            <person name="Favel A."/>
            <person name="Rosso M.N."/>
            <person name="Martin F."/>
        </authorList>
    </citation>
    <scope>NUCLEOTIDE SEQUENCE [LARGE SCALE GENOMIC DNA]</scope>
    <source>
        <strain evidence="2 3">CIRM-BRFM 2984</strain>
    </source>
</reference>
<feature type="compositionally biased region" description="Pro residues" evidence="1">
    <location>
        <begin position="390"/>
        <end position="429"/>
    </location>
</feature>
<evidence type="ECO:0000313" key="2">
    <source>
        <dbReference type="EMBL" id="KAK7055732.1"/>
    </source>
</evidence>
<gene>
    <name evidence="2" type="ORF">R3P38DRAFT_2760912</name>
</gene>
<evidence type="ECO:0000256" key="1">
    <source>
        <dbReference type="SAM" id="MobiDB-lite"/>
    </source>
</evidence>
<sequence length="492" mass="51306">MENTSAELSELTSVGSPPGSPPASSLDYMVEGDFSGYSLDVLRTVPGLGSPVQGPGFVYPDPQTHGHALPEEDADELNADPEAADDESDEEEGEYEEEDSEEDDDGAGPRPNTDDESDELQDSSPVRAKQPLPSQGFASAVPLRLPPPHAEELQTGGGYKHLQAEPLPPDQQPATRLRPTIRPTGRANATARSMHARRGAPELPPALPVASTSAAPPPPPSAFVPPNFARDFPPSPSKLARSTSIEPGVERIAQGRLAAKGGHRASSVVPPDAQPPTFTAPPKTRVLLSKAEHRARRQAQADEEERAALPPPPHSTLWEEHPLPPGPNPFIHLTPSKASGSANAHLGLEMMENFKIDPAVLFQPPPPPKAPKAPPKPRRVARKAPAKASKPPPDVSNAPPPASAPSTAPPPPASAPATAPPPPAPPLATAPPTSASDLFSTDDNVIHARANTPSAPPFNDGNAASPPAVHDDGGDYPHTTSVADSSRASSEP</sequence>
<feature type="compositionally biased region" description="Polar residues" evidence="1">
    <location>
        <begin position="478"/>
        <end position="492"/>
    </location>
</feature>
<keyword evidence="3" id="KW-1185">Reference proteome</keyword>
<accession>A0AAW0DX80</accession>
<proteinExistence type="predicted"/>